<gene>
    <name evidence="2" type="ORF">RCOM_0576500</name>
</gene>
<feature type="region of interest" description="Disordered" evidence="1">
    <location>
        <begin position="175"/>
        <end position="198"/>
    </location>
</feature>
<dbReference type="EMBL" id="EQ973994">
    <property type="protein sequence ID" value="EEF36067.1"/>
    <property type="molecule type" value="Genomic_DNA"/>
</dbReference>
<sequence length="198" mass="21857">METDDSFGSSASLHSFPHLKQASSTIQLSPISTARIKRKFPETLDHHYDIGEISGEVWRNQYNRNTKRMLSTYTHAISERVNPILSNMGGGAMYQAPCMFPGPYFYPVMPTNPTPRMGIFSTCQYGCVPMAVFPSYHLHLHLHLQPSSLAAAAATRLQQMSADFPFLRQPLLGAATSGTPLPTASSHQGLSTSQKQEQ</sequence>
<evidence type="ECO:0000313" key="2">
    <source>
        <dbReference type="EMBL" id="EEF36067.1"/>
    </source>
</evidence>
<proteinExistence type="predicted"/>
<feature type="compositionally biased region" description="Polar residues" evidence="1">
    <location>
        <begin position="176"/>
        <end position="198"/>
    </location>
</feature>
<name>B9SJV9_RICCO</name>
<dbReference type="InParanoid" id="B9SJV9"/>
<evidence type="ECO:0000256" key="1">
    <source>
        <dbReference type="SAM" id="MobiDB-lite"/>
    </source>
</evidence>
<organism evidence="2 3">
    <name type="scientific">Ricinus communis</name>
    <name type="common">Castor bean</name>
    <dbReference type="NCBI Taxonomy" id="3988"/>
    <lineage>
        <taxon>Eukaryota</taxon>
        <taxon>Viridiplantae</taxon>
        <taxon>Streptophyta</taxon>
        <taxon>Embryophyta</taxon>
        <taxon>Tracheophyta</taxon>
        <taxon>Spermatophyta</taxon>
        <taxon>Magnoliopsida</taxon>
        <taxon>eudicotyledons</taxon>
        <taxon>Gunneridae</taxon>
        <taxon>Pentapetalae</taxon>
        <taxon>rosids</taxon>
        <taxon>fabids</taxon>
        <taxon>Malpighiales</taxon>
        <taxon>Euphorbiaceae</taxon>
        <taxon>Acalyphoideae</taxon>
        <taxon>Acalypheae</taxon>
        <taxon>Ricinus</taxon>
    </lineage>
</organism>
<keyword evidence="3" id="KW-1185">Reference proteome</keyword>
<evidence type="ECO:0000313" key="3">
    <source>
        <dbReference type="Proteomes" id="UP000008311"/>
    </source>
</evidence>
<dbReference type="AlphaFoldDB" id="B9SJV9"/>
<dbReference type="Proteomes" id="UP000008311">
    <property type="component" value="Unassembled WGS sequence"/>
</dbReference>
<protein>
    <submittedName>
        <fullName evidence="2">Uncharacterized protein</fullName>
    </submittedName>
</protein>
<reference evidence="3" key="1">
    <citation type="journal article" date="2010" name="Nat. Biotechnol.">
        <title>Draft genome sequence of the oilseed species Ricinus communis.</title>
        <authorList>
            <person name="Chan A.P."/>
            <person name="Crabtree J."/>
            <person name="Zhao Q."/>
            <person name="Lorenzi H."/>
            <person name="Orvis J."/>
            <person name="Puiu D."/>
            <person name="Melake-Berhan A."/>
            <person name="Jones K.M."/>
            <person name="Redman J."/>
            <person name="Chen G."/>
            <person name="Cahoon E.B."/>
            <person name="Gedil M."/>
            <person name="Stanke M."/>
            <person name="Haas B.J."/>
            <person name="Wortman J.R."/>
            <person name="Fraser-Liggett C.M."/>
            <person name="Ravel J."/>
            <person name="Rabinowicz P.D."/>
        </authorList>
    </citation>
    <scope>NUCLEOTIDE SEQUENCE [LARGE SCALE GENOMIC DNA]</scope>
    <source>
        <strain evidence="3">cv. Hale</strain>
    </source>
</reference>
<accession>B9SJV9</accession>